<keyword evidence="2" id="KW-1185">Reference proteome</keyword>
<organism evidence="1 2">
    <name type="scientific">Kaistia geumhonensis</name>
    <dbReference type="NCBI Taxonomy" id="410839"/>
    <lineage>
        <taxon>Bacteria</taxon>
        <taxon>Pseudomonadati</taxon>
        <taxon>Pseudomonadota</taxon>
        <taxon>Alphaproteobacteria</taxon>
        <taxon>Hyphomicrobiales</taxon>
        <taxon>Kaistiaceae</taxon>
        <taxon>Kaistia</taxon>
    </lineage>
</organism>
<gene>
    <name evidence="1" type="ORF">QO015_002157</name>
</gene>
<proteinExistence type="predicted"/>
<protein>
    <submittedName>
        <fullName evidence="1">Uncharacterized protein</fullName>
    </submittedName>
</protein>
<dbReference type="EMBL" id="JAUSWJ010000001">
    <property type="protein sequence ID" value="MDQ0516544.1"/>
    <property type="molecule type" value="Genomic_DNA"/>
</dbReference>
<evidence type="ECO:0000313" key="2">
    <source>
        <dbReference type="Proteomes" id="UP001223743"/>
    </source>
</evidence>
<dbReference type="Proteomes" id="UP001223743">
    <property type="component" value="Unassembled WGS sequence"/>
</dbReference>
<accession>A0ABU0M6E7</accession>
<name>A0ABU0M6E7_9HYPH</name>
<comment type="caution">
    <text evidence="1">The sequence shown here is derived from an EMBL/GenBank/DDBJ whole genome shotgun (WGS) entry which is preliminary data.</text>
</comment>
<reference evidence="1 2" key="1">
    <citation type="submission" date="2023-07" db="EMBL/GenBank/DDBJ databases">
        <title>Genomic Encyclopedia of Type Strains, Phase IV (KMG-IV): sequencing the most valuable type-strain genomes for metagenomic binning, comparative biology and taxonomic classification.</title>
        <authorList>
            <person name="Goeker M."/>
        </authorList>
    </citation>
    <scope>NUCLEOTIDE SEQUENCE [LARGE SCALE GENOMIC DNA]</scope>
    <source>
        <strain evidence="1 2">B1-1</strain>
    </source>
</reference>
<evidence type="ECO:0000313" key="1">
    <source>
        <dbReference type="EMBL" id="MDQ0516544.1"/>
    </source>
</evidence>
<sequence length="31" mass="3156">MSSAMLDILLPVLALGCFGVAILYARAAAGF</sequence>